<evidence type="ECO:0000313" key="4">
    <source>
        <dbReference type="Proteomes" id="UP000011087"/>
    </source>
</evidence>
<feature type="compositionally biased region" description="Polar residues" evidence="1">
    <location>
        <begin position="1"/>
        <end position="10"/>
    </location>
</feature>
<reference evidence="4" key="2">
    <citation type="submission" date="2012-11" db="EMBL/GenBank/DDBJ databases">
        <authorList>
            <person name="Kuo A."/>
            <person name="Curtis B.A."/>
            <person name="Tanifuji G."/>
            <person name="Burki F."/>
            <person name="Gruber A."/>
            <person name="Irimia M."/>
            <person name="Maruyama S."/>
            <person name="Arias M.C."/>
            <person name="Ball S.G."/>
            <person name="Gile G.H."/>
            <person name="Hirakawa Y."/>
            <person name="Hopkins J.F."/>
            <person name="Rensing S.A."/>
            <person name="Schmutz J."/>
            <person name="Symeonidi A."/>
            <person name="Elias M."/>
            <person name="Eveleigh R.J."/>
            <person name="Herman E.K."/>
            <person name="Klute M.J."/>
            <person name="Nakayama T."/>
            <person name="Obornik M."/>
            <person name="Reyes-Prieto A."/>
            <person name="Armbrust E.V."/>
            <person name="Aves S.J."/>
            <person name="Beiko R.G."/>
            <person name="Coutinho P."/>
            <person name="Dacks J.B."/>
            <person name="Durnford D.G."/>
            <person name="Fast N.M."/>
            <person name="Green B.R."/>
            <person name="Grisdale C."/>
            <person name="Hempe F."/>
            <person name="Henrissat B."/>
            <person name="Hoppner M.P."/>
            <person name="Ishida K.-I."/>
            <person name="Kim E."/>
            <person name="Koreny L."/>
            <person name="Kroth P.G."/>
            <person name="Liu Y."/>
            <person name="Malik S.-B."/>
            <person name="Maier U.G."/>
            <person name="McRose D."/>
            <person name="Mock T."/>
            <person name="Neilson J.A."/>
            <person name="Onodera N.T."/>
            <person name="Poole A.M."/>
            <person name="Pritham E.J."/>
            <person name="Richards T.A."/>
            <person name="Rocap G."/>
            <person name="Roy S.W."/>
            <person name="Sarai C."/>
            <person name="Schaack S."/>
            <person name="Shirato S."/>
            <person name="Slamovits C.H."/>
            <person name="Spencer D.F."/>
            <person name="Suzuki S."/>
            <person name="Worden A.Z."/>
            <person name="Zauner S."/>
            <person name="Barry K."/>
            <person name="Bell C."/>
            <person name="Bharti A.K."/>
            <person name="Crow J.A."/>
            <person name="Grimwood J."/>
            <person name="Kramer R."/>
            <person name="Lindquist E."/>
            <person name="Lucas S."/>
            <person name="Salamov A."/>
            <person name="McFadden G.I."/>
            <person name="Lane C.E."/>
            <person name="Keeling P.J."/>
            <person name="Gray M.W."/>
            <person name="Grigoriev I.V."/>
            <person name="Archibald J.M."/>
        </authorList>
    </citation>
    <scope>NUCLEOTIDE SEQUENCE</scope>
    <source>
        <strain evidence="4">CCMP2712</strain>
    </source>
</reference>
<reference evidence="2 4" key="1">
    <citation type="journal article" date="2012" name="Nature">
        <title>Algal genomes reveal evolutionary mosaicism and the fate of nucleomorphs.</title>
        <authorList>
            <consortium name="DOE Joint Genome Institute"/>
            <person name="Curtis B.A."/>
            <person name="Tanifuji G."/>
            <person name="Burki F."/>
            <person name="Gruber A."/>
            <person name="Irimia M."/>
            <person name="Maruyama S."/>
            <person name="Arias M.C."/>
            <person name="Ball S.G."/>
            <person name="Gile G.H."/>
            <person name="Hirakawa Y."/>
            <person name="Hopkins J.F."/>
            <person name="Kuo A."/>
            <person name="Rensing S.A."/>
            <person name="Schmutz J."/>
            <person name="Symeonidi A."/>
            <person name="Elias M."/>
            <person name="Eveleigh R.J."/>
            <person name="Herman E.K."/>
            <person name="Klute M.J."/>
            <person name="Nakayama T."/>
            <person name="Obornik M."/>
            <person name="Reyes-Prieto A."/>
            <person name="Armbrust E.V."/>
            <person name="Aves S.J."/>
            <person name="Beiko R.G."/>
            <person name="Coutinho P."/>
            <person name="Dacks J.B."/>
            <person name="Durnford D.G."/>
            <person name="Fast N.M."/>
            <person name="Green B.R."/>
            <person name="Grisdale C.J."/>
            <person name="Hempel F."/>
            <person name="Henrissat B."/>
            <person name="Hoppner M.P."/>
            <person name="Ishida K."/>
            <person name="Kim E."/>
            <person name="Koreny L."/>
            <person name="Kroth P.G."/>
            <person name="Liu Y."/>
            <person name="Malik S.B."/>
            <person name="Maier U.G."/>
            <person name="McRose D."/>
            <person name="Mock T."/>
            <person name="Neilson J.A."/>
            <person name="Onodera N.T."/>
            <person name="Poole A.M."/>
            <person name="Pritham E.J."/>
            <person name="Richards T.A."/>
            <person name="Rocap G."/>
            <person name="Roy S.W."/>
            <person name="Sarai C."/>
            <person name="Schaack S."/>
            <person name="Shirato S."/>
            <person name="Slamovits C.H."/>
            <person name="Spencer D.F."/>
            <person name="Suzuki S."/>
            <person name="Worden A.Z."/>
            <person name="Zauner S."/>
            <person name="Barry K."/>
            <person name="Bell C."/>
            <person name="Bharti A.K."/>
            <person name="Crow J.A."/>
            <person name="Grimwood J."/>
            <person name="Kramer R."/>
            <person name="Lindquist E."/>
            <person name="Lucas S."/>
            <person name="Salamov A."/>
            <person name="McFadden G.I."/>
            <person name="Lane C.E."/>
            <person name="Keeling P.J."/>
            <person name="Gray M.W."/>
            <person name="Grigoriev I.V."/>
            <person name="Archibald J.M."/>
        </authorList>
    </citation>
    <scope>NUCLEOTIDE SEQUENCE</scope>
    <source>
        <strain evidence="2 4">CCMP2712</strain>
    </source>
</reference>
<organism evidence="2">
    <name type="scientific">Guillardia theta (strain CCMP2712)</name>
    <name type="common">Cryptophyte</name>
    <dbReference type="NCBI Taxonomy" id="905079"/>
    <lineage>
        <taxon>Eukaryota</taxon>
        <taxon>Cryptophyceae</taxon>
        <taxon>Pyrenomonadales</taxon>
        <taxon>Geminigeraceae</taxon>
        <taxon>Guillardia</taxon>
    </lineage>
</organism>
<feature type="region of interest" description="Disordered" evidence="1">
    <location>
        <begin position="43"/>
        <end position="83"/>
    </location>
</feature>
<dbReference type="Proteomes" id="UP000011087">
    <property type="component" value="Unassembled WGS sequence"/>
</dbReference>
<feature type="region of interest" description="Disordered" evidence="1">
    <location>
        <begin position="137"/>
        <end position="168"/>
    </location>
</feature>
<proteinExistence type="predicted"/>
<gene>
    <name evidence="2" type="ORF">GUITHDRAFT_163035</name>
</gene>
<dbReference type="KEGG" id="gtt:GUITHDRAFT_163035"/>
<sequence>MTLVSPSSTLPDEWQERSTSRISLKRNKPPTLTCYIPLVKVDDPLVGSSETGDNGKEQEEWPVFHRNSIGRSESSSSSTSSRTNTVSYFARWDEDRGPGSFNRITGVLENGRVLIEGHEYESLKDFVDDIRNGQLAFSHGGHGEGEEGPSSLACTPSHGHGVPPTPKRMTSYAEAHANKFSLVFS</sequence>
<feature type="compositionally biased region" description="Basic and acidic residues" evidence="1">
    <location>
        <begin position="53"/>
        <end position="63"/>
    </location>
</feature>
<reference evidence="3" key="3">
    <citation type="submission" date="2015-06" db="UniProtKB">
        <authorList>
            <consortium name="EnsemblProtists"/>
        </authorList>
    </citation>
    <scope>IDENTIFICATION</scope>
</reference>
<feature type="compositionally biased region" description="Low complexity" evidence="1">
    <location>
        <begin position="66"/>
        <end position="83"/>
    </location>
</feature>
<accession>L1JDX7</accession>
<dbReference type="GeneID" id="17302947"/>
<evidence type="ECO:0000313" key="3">
    <source>
        <dbReference type="EnsemblProtists" id="EKX46290"/>
    </source>
</evidence>
<feature type="region of interest" description="Disordered" evidence="1">
    <location>
        <begin position="1"/>
        <end position="27"/>
    </location>
</feature>
<dbReference type="EnsemblProtists" id="EKX46290">
    <property type="protein sequence ID" value="EKX46290"/>
    <property type="gene ID" value="GUITHDRAFT_163035"/>
</dbReference>
<dbReference type="HOGENOM" id="CLU_1463904_0_0_1"/>
<dbReference type="RefSeq" id="XP_005833270.1">
    <property type="nucleotide sequence ID" value="XM_005833213.1"/>
</dbReference>
<evidence type="ECO:0000313" key="2">
    <source>
        <dbReference type="EMBL" id="EKX46290.1"/>
    </source>
</evidence>
<keyword evidence="4" id="KW-1185">Reference proteome</keyword>
<dbReference type="PaxDb" id="55529-EKX46290"/>
<dbReference type="AlphaFoldDB" id="L1JDX7"/>
<name>L1JDX7_GUITC</name>
<protein>
    <submittedName>
        <fullName evidence="2 3">Uncharacterized protein</fullName>
    </submittedName>
</protein>
<evidence type="ECO:0000256" key="1">
    <source>
        <dbReference type="SAM" id="MobiDB-lite"/>
    </source>
</evidence>
<dbReference type="EMBL" id="JH992995">
    <property type="protein sequence ID" value="EKX46290.1"/>
    <property type="molecule type" value="Genomic_DNA"/>
</dbReference>